<organism evidence="2 3">
    <name type="scientific">Stentor coeruleus</name>
    <dbReference type="NCBI Taxonomy" id="5963"/>
    <lineage>
        <taxon>Eukaryota</taxon>
        <taxon>Sar</taxon>
        <taxon>Alveolata</taxon>
        <taxon>Ciliophora</taxon>
        <taxon>Postciliodesmatophora</taxon>
        <taxon>Heterotrichea</taxon>
        <taxon>Heterotrichida</taxon>
        <taxon>Stentoridae</taxon>
        <taxon>Stentor</taxon>
    </lineage>
</organism>
<evidence type="ECO:0000256" key="1">
    <source>
        <dbReference type="SAM" id="Coils"/>
    </source>
</evidence>
<dbReference type="Proteomes" id="UP000187209">
    <property type="component" value="Unassembled WGS sequence"/>
</dbReference>
<name>A0A1R2D2G6_9CILI</name>
<reference evidence="2 3" key="1">
    <citation type="submission" date="2016-11" db="EMBL/GenBank/DDBJ databases">
        <title>The macronuclear genome of Stentor coeruleus: a giant cell with tiny introns.</title>
        <authorList>
            <person name="Slabodnick M."/>
            <person name="Ruby J.G."/>
            <person name="Reiff S.B."/>
            <person name="Swart E.C."/>
            <person name="Gosai S."/>
            <person name="Prabakaran S."/>
            <person name="Witkowska E."/>
            <person name="Larue G.E."/>
            <person name="Fisher S."/>
            <person name="Freeman R.M."/>
            <person name="Gunawardena J."/>
            <person name="Chu W."/>
            <person name="Stover N.A."/>
            <person name="Gregory B.D."/>
            <person name="Nowacki M."/>
            <person name="Derisi J."/>
            <person name="Roy S.W."/>
            <person name="Marshall W.F."/>
            <person name="Sood P."/>
        </authorList>
    </citation>
    <scope>NUCLEOTIDE SEQUENCE [LARGE SCALE GENOMIC DNA]</scope>
    <source>
        <strain evidence="2">WM001</strain>
    </source>
</reference>
<dbReference type="EMBL" id="MPUH01000012">
    <property type="protein sequence ID" value="OMJ95433.1"/>
    <property type="molecule type" value="Genomic_DNA"/>
</dbReference>
<keyword evidence="3" id="KW-1185">Reference proteome</keyword>
<keyword evidence="1" id="KW-0175">Coiled coil</keyword>
<sequence length="559" mass="64692">MEDNKLVEIEDDLNKFKISISPLLGFIHEIKELRRDLRISSESSATTVDILKLAIKAEVFKDVSSLMIVTDDKIRSAVDTTNEHLHQHLEKIEECKNKNALLESSIKKTEDIITRYGTSQDIFRKEFEYVKRDLSEKIHYTDFEKLQGSMKNYASNQDLKGLQKEVDTLASKSELIKLQRNVQKIVDALPEYFTRAESLDAFEKINLDMMEKFSETYMKKQTFEHEIDEFRKKNGKYEEDFKALYKKIELLQDGIRRKLTELFDILNSKPWETSIKPIIQQLDEAAKKVDMDKMNQEIMEKINKLNIATTNFQIKTQIFDGIVERHDEILLEKSSKVDFTFLSHQIEKCASLSSLQDLSKDTTRKIKAISSQLNDLSSLHDSMKNILFSVSQKVEIIRKENFEVSNIALTLNNINEILDRKADKSDIFIIHDNMGSKEEIQKMAEIEEMSRKQILCAVGVLQSFCRTFLLPGENPVAVKKQRLDVFKMLESLQKWIKEGNGEPNTALPAGRSGIMLKSDTYENVQLSRNLTARATKRLRNGSMDTSHRFLKEELPLLNL</sequence>
<feature type="coiled-coil region" evidence="1">
    <location>
        <begin position="78"/>
        <end position="112"/>
    </location>
</feature>
<dbReference type="AlphaFoldDB" id="A0A1R2D2G6"/>
<comment type="caution">
    <text evidence="2">The sequence shown here is derived from an EMBL/GenBank/DDBJ whole genome shotgun (WGS) entry which is preliminary data.</text>
</comment>
<evidence type="ECO:0000313" key="2">
    <source>
        <dbReference type="EMBL" id="OMJ95433.1"/>
    </source>
</evidence>
<gene>
    <name evidence="2" type="ORF">SteCoe_1199</name>
</gene>
<accession>A0A1R2D2G6</accession>
<evidence type="ECO:0000313" key="3">
    <source>
        <dbReference type="Proteomes" id="UP000187209"/>
    </source>
</evidence>
<protein>
    <submittedName>
        <fullName evidence="2">Uncharacterized protein</fullName>
    </submittedName>
</protein>
<proteinExistence type="predicted"/>